<feature type="domain" description="YbaK/aminoacyl-tRNA synthetase-associated" evidence="1">
    <location>
        <begin position="26"/>
        <end position="141"/>
    </location>
</feature>
<reference evidence="2 3" key="1">
    <citation type="submission" date="2020-08" db="EMBL/GenBank/DDBJ databases">
        <title>Genomic Encyclopedia of Type Strains, Phase IV (KMG-IV): sequencing the most valuable type-strain genomes for metagenomic binning, comparative biology and taxonomic classification.</title>
        <authorList>
            <person name="Goeker M."/>
        </authorList>
    </citation>
    <scope>NUCLEOTIDE SEQUENCE [LARGE SCALE GENOMIC DNA]</scope>
    <source>
        <strain evidence="2 3">DSM 105721</strain>
    </source>
</reference>
<sequence>MSLEQVKQYFDSLGLGQRVHELAQSSATVEEAAVAVGCEPERIAKTMSFLLGEEPILIVTAGDARIDNKKYKEHFHQKAKMIPGELVEQYVGHAPGGVCPFVVPEKTRVFLDVSLKRFEIVYPAAGTSNSAVELSIKELEDCSRSREWIDVCKDWSKE</sequence>
<dbReference type="Proteomes" id="UP000546007">
    <property type="component" value="Unassembled WGS sequence"/>
</dbReference>
<dbReference type="InterPro" id="IPR036754">
    <property type="entry name" value="YbaK/aa-tRNA-synt-asso_dom_sf"/>
</dbReference>
<dbReference type="Gene3D" id="3.90.960.10">
    <property type="entry name" value="YbaK/aminoacyl-tRNA synthetase-associated domain"/>
    <property type="match status" value="1"/>
</dbReference>
<dbReference type="GO" id="GO:0002161">
    <property type="term" value="F:aminoacyl-tRNA deacylase activity"/>
    <property type="evidence" value="ECO:0007669"/>
    <property type="project" value="InterPro"/>
</dbReference>
<dbReference type="Pfam" id="PF04073">
    <property type="entry name" value="tRNA_edit"/>
    <property type="match status" value="1"/>
</dbReference>
<dbReference type="OrthoDB" id="9798760at2"/>
<evidence type="ECO:0000313" key="3">
    <source>
        <dbReference type="Proteomes" id="UP000546007"/>
    </source>
</evidence>
<dbReference type="InterPro" id="IPR007214">
    <property type="entry name" value="YbaK/aa-tRNA-synth-assoc-dom"/>
</dbReference>
<dbReference type="RefSeq" id="WP_124317721.1">
    <property type="nucleotide sequence ID" value="NZ_AP028155.1"/>
</dbReference>
<accession>A0A7W6N0L0</accession>
<dbReference type="SUPFAM" id="SSF55826">
    <property type="entry name" value="YbaK/ProRS associated domain"/>
    <property type="match status" value="1"/>
</dbReference>
<gene>
    <name evidence="2" type="ORF">GGR14_003955</name>
</gene>
<organism evidence="2 3">
    <name type="scientific">Butyricimonas faecihominis</name>
    <dbReference type="NCBI Taxonomy" id="1472416"/>
    <lineage>
        <taxon>Bacteria</taxon>
        <taxon>Pseudomonadati</taxon>
        <taxon>Bacteroidota</taxon>
        <taxon>Bacteroidia</taxon>
        <taxon>Bacteroidales</taxon>
        <taxon>Odoribacteraceae</taxon>
        <taxon>Butyricimonas</taxon>
    </lineage>
</organism>
<protein>
    <submittedName>
        <fullName evidence="2">Prolyl-tRNA editing enzyme YbaK/EbsC (Cys-tRNA(Pro) deacylase)</fullName>
    </submittedName>
</protein>
<dbReference type="AlphaFoldDB" id="A0A7W6N0L0"/>
<proteinExistence type="predicted"/>
<comment type="caution">
    <text evidence="2">The sequence shown here is derived from an EMBL/GenBank/DDBJ whole genome shotgun (WGS) entry which is preliminary data.</text>
</comment>
<dbReference type="PANTHER" id="PTHR30411:SF1">
    <property type="entry name" value="CYTOPLASMIC PROTEIN"/>
    <property type="match status" value="1"/>
</dbReference>
<dbReference type="PANTHER" id="PTHR30411">
    <property type="entry name" value="CYTOPLASMIC PROTEIN"/>
    <property type="match status" value="1"/>
</dbReference>
<evidence type="ECO:0000259" key="1">
    <source>
        <dbReference type="Pfam" id="PF04073"/>
    </source>
</evidence>
<evidence type="ECO:0000313" key="2">
    <source>
        <dbReference type="EMBL" id="MBB4028131.1"/>
    </source>
</evidence>
<dbReference type="GeneID" id="93101624"/>
<dbReference type="CDD" id="cd04333">
    <property type="entry name" value="ProX_deacylase"/>
    <property type="match status" value="1"/>
</dbReference>
<keyword evidence="3" id="KW-1185">Reference proteome</keyword>
<name>A0A7W6N0L0_9BACT</name>
<dbReference type="EMBL" id="JACIES010000017">
    <property type="protein sequence ID" value="MBB4028131.1"/>
    <property type="molecule type" value="Genomic_DNA"/>
</dbReference>